<feature type="domain" description="DNA/RNA non-specific endonuclease/pyrophosphatase/phosphodiesterase" evidence="3">
    <location>
        <begin position="53"/>
        <end position="273"/>
    </location>
</feature>
<dbReference type="RefSeq" id="XP_027885943.1">
    <property type="nucleotide sequence ID" value="XM_028030142.1"/>
</dbReference>
<dbReference type="KEGG" id="xco:114152303"/>
<feature type="signal peptide" evidence="1">
    <location>
        <begin position="1"/>
        <end position="21"/>
    </location>
</feature>
<dbReference type="Gene3D" id="3.40.570.10">
    <property type="entry name" value="Extracellular Endonuclease, subunit A"/>
    <property type="match status" value="1"/>
</dbReference>
<evidence type="ECO:0000259" key="3">
    <source>
        <dbReference type="SMART" id="SM00892"/>
    </source>
</evidence>
<dbReference type="GO" id="GO:0003676">
    <property type="term" value="F:nucleic acid binding"/>
    <property type="evidence" value="ECO:0007669"/>
    <property type="project" value="InterPro"/>
</dbReference>
<sequence length="294" mass="33620">MKMTGLCTNLVLLAFISASVADVGDFTPCLQFFYKSWPPKGLAGTPICQRYNNMYRFATLYSRPRRSAWFSAYLYSVPTGKRPKASWKYEPQLAYPSADGNMVPFLPGPVDMNIVESQAVNLDYINSTFSRGHLNPSLHHQTYQCRSATFTLTNVVPQKRWSNDGPWEVLELTVNKTMATYCLGEAYIVTGIMPYQKEEHWMKNRVAVPEYLWSAYCCPNYNQSIPDRLKDAFPTFAAIGRNDPNSTEEIVPIDKTAKKEYRGYDVKQMSLDSLEMYLKDRFNTVISVFNEQCG</sequence>
<dbReference type="SMART" id="SM00892">
    <property type="entry name" value="Endonuclease_NS"/>
    <property type="match status" value="1"/>
</dbReference>
<dbReference type="GeneID" id="114152303"/>
<reference evidence="4" key="2">
    <citation type="submission" date="2025-09" db="UniProtKB">
        <authorList>
            <consortium name="Ensembl"/>
        </authorList>
    </citation>
    <scope>IDENTIFICATION</scope>
</reference>
<keyword evidence="1" id="KW-0732">Signal</keyword>
<evidence type="ECO:0000313" key="4">
    <source>
        <dbReference type="Ensembl" id="ENSXCOP00000005291.1"/>
    </source>
</evidence>
<dbReference type="GO" id="GO:0046872">
    <property type="term" value="F:metal ion binding"/>
    <property type="evidence" value="ECO:0007669"/>
    <property type="project" value="InterPro"/>
</dbReference>
<dbReference type="InterPro" id="IPR020821">
    <property type="entry name" value="ENPP1-3/EXOG-like_nuc-like"/>
</dbReference>
<dbReference type="InterPro" id="IPR044925">
    <property type="entry name" value="His-Me_finger_sf"/>
</dbReference>
<dbReference type="PANTHER" id="PTHR21472">
    <property type="entry name" value="ENDONUCLEASE DOMAIN-CONTAINING 1 PROTEIN ENDOD1"/>
    <property type="match status" value="1"/>
</dbReference>
<evidence type="ECO:0000313" key="5">
    <source>
        <dbReference type="Proteomes" id="UP000261380"/>
    </source>
</evidence>
<dbReference type="Proteomes" id="UP000261380">
    <property type="component" value="Unplaced"/>
</dbReference>
<dbReference type="InterPro" id="IPR044929">
    <property type="entry name" value="DNA/RNA_non-sp_Endonuclease_sf"/>
</dbReference>
<dbReference type="Ensembl" id="ENSXCOT00000005352.1">
    <property type="protein sequence ID" value="ENSXCOP00000005291.1"/>
    <property type="gene ID" value="ENSXCOG00000004145.1"/>
</dbReference>
<reference evidence="4" key="1">
    <citation type="submission" date="2025-08" db="UniProtKB">
        <authorList>
            <consortium name="Ensembl"/>
        </authorList>
    </citation>
    <scope>IDENTIFICATION</scope>
</reference>
<evidence type="ECO:0000256" key="1">
    <source>
        <dbReference type="SAM" id="SignalP"/>
    </source>
</evidence>
<protein>
    <submittedName>
        <fullName evidence="4">Uncharacterized protein</fullName>
    </submittedName>
</protein>
<dbReference type="InterPro" id="IPR001604">
    <property type="entry name" value="Endo_G_ENPP1-like_dom"/>
</dbReference>
<feature type="domain" description="ENPP1-3/EXOG-like endonuclease/phosphodiesterase" evidence="2">
    <location>
        <begin position="54"/>
        <end position="273"/>
    </location>
</feature>
<name>A0A3B5L640_9TELE</name>
<dbReference type="SUPFAM" id="SSF54060">
    <property type="entry name" value="His-Me finger endonucleases"/>
    <property type="match status" value="1"/>
</dbReference>
<dbReference type="AlphaFoldDB" id="A0A3B5L640"/>
<organism evidence="4 5">
    <name type="scientific">Xiphophorus couchianus</name>
    <name type="common">Monterrey platyfish</name>
    <dbReference type="NCBI Taxonomy" id="32473"/>
    <lineage>
        <taxon>Eukaryota</taxon>
        <taxon>Metazoa</taxon>
        <taxon>Chordata</taxon>
        <taxon>Craniata</taxon>
        <taxon>Vertebrata</taxon>
        <taxon>Euteleostomi</taxon>
        <taxon>Actinopterygii</taxon>
        <taxon>Neopterygii</taxon>
        <taxon>Teleostei</taxon>
        <taxon>Neoteleostei</taxon>
        <taxon>Acanthomorphata</taxon>
        <taxon>Ovalentaria</taxon>
        <taxon>Atherinomorphae</taxon>
        <taxon>Cyprinodontiformes</taxon>
        <taxon>Poeciliidae</taxon>
        <taxon>Poeciliinae</taxon>
        <taxon>Xiphophorus</taxon>
    </lineage>
</organism>
<accession>A0A3B5L640</accession>
<dbReference type="GO" id="GO:0016787">
    <property type="term" value="F:hydrolase activity"/>
    <property type="evidence" value="ECO:0007669"/>
    <property type="project" value="InterPro"/>
</dbReference>
<dbReference type="Pfam" id="PF01223">
    <property type="entry name" value="Endonuclease_NS"/>
    <property type="match status" value="1"/>
</dbReference>
<dbReference type="PANTHER" id="PTHR21472:SF18">
    <property type="entry name" value="ENDONUCLEASE DOMAIN-CONTAINING 1 PROTEIN"/>
    <property type="match status" value="1"/>
</dbReference>
<feature type="chain" id="PRO_5017379782" evidence="1">
    <location>
        <begin position="22"/>
        <end position="294"/>
    </location>
</feature>
<dbReference type="STRING" id="32473.ENSXCOP00000005291"/>
<dbReference type="GeneTree" id="ENSGT01030000234592"/>
<keyword evidence="5" id="KW-1185">Reference proteome</keyword>
<dbReference type="InterPro" id="IPR039015">
    <property type="entry name" value="ENDOD1"/>
</dbReference>
<evidence type="ECO:0000259" key="2">
    <source>
        <dbReference type="SMART" id="SM00477"/>
    </source>
</evidence>
<dbReference type="SMART" id="SM00477">
    <property type="entry name" value="NUC"/>
    <property type="match status" value="1"/>
</dbReference>
<proteinExistence type="predicted"/>